<evidence type="ECO:0000313" key="4">
    <source>
        <dbReference type="Proteomes" id="UP001331515"/>
    </source>
</evidence>
<dbReference type="PANTHER" id="PTHR14096:SF59">
    <property type="entry name" value="APOLIPOPROTEIN L, 1 ISOFORM X1"/>
    <property type="match status" value="1"/>
</dbReference>
<feature type="compositionally biased region" description="Basic and acidic residues" evidence="2">
    <location>
        <begin position="16"/>
        <end position="39"/>
    </location>
</feature>
<dbReference type="GO" id="GO:0008289">
    <property type="term" value="F:lipid binding"/>
    <property type="evidence" value="ECO:0007669"/>
    <property type="project" value="InterPro"/>
</dbReference>
<feature type="region of interest" description="Disordered" evidence="2">
    <location>
        <begin position="168"/>
        <end position="225"/>
    </location>
</feature>
<dbReference type="EMBL" id="JAURVH010001519">
    <property type="protein sequence ID" value="KAK5925835.1"/>
    <property type="molecule type" value="Genomic_DNA"/>
</dbReference>
<dbReference type="InterPro" id="IPR008405">
    <property type="entry name" value="ApoL"/>
</dbReference>
<protein>
    <submittedName>
        <fullName evidence="3">Uncharacterized protein</fullName>
    </submittedName>
</protein>
<feature type="compositionally biased region" description="Pro residues" evidence="2">
    <location>
        <begin position="1"/>
        <end position="10"/>
    </location>
</feature>
<dbReference type="GO" id="GO:0005576">
    <property type="term" value="C:extracellular region"/>
    <property type="evidence" value="ECO:0007669"/>
    <property type="project" value="InterPro"/>
</dbReference>
<proteinExistence type="inferred from homology"/>
<keyword evidence="4" id="KW-1185">Reference proteome</keyword>
<dbReference type="GO" id="GO:0006869">
    <property type="term" value="P:lipid transport"/>
    <property type="evidence" value="ECO:0007669"/>
    <property type="project" value="InterPro"/>
</dbReference>
<feature type="region of interest" description="Disordered" evidence="2">
    <location>
        <begin position="1"/>
        <end position="50"/>
    </location>
</feature>
<feature type="compositionally biased region" description="Basic and acidic residues" evidence="2">
    <location>
        <begin position="192"/>
        <end position="205"/>
    </location>
</feature>
<organism evidence="3 4">
    <name type="scientific">Champsocephalus gunnari</name>
    <name type="common">Mackerel icefish</name>
    <dbReference type="NCBI Taxonomy" id="52237"/>
    <lineage>
        <taxon>Eukaryota</taxon>
        <taxon>Metazoa</taxon>
        <taxon>Chordata</taxon>
        <taxon>Craniata</taxon>
        <taxon>Vertebrata</taxon>
        <taxon>Euteleostomi</taxon>
        <taxon>Actinopterygii</taxon>
        <taxon>Neopterygii</taxon>
        <taxon>Teleostei</taxon>
        <taxon>Neoteleostei</taxon>
        <taxon>Acanthomorphata</taxon>
        <taxon>Eupercaria</taxon>
        <taxon>Perciformes</taxon>
        <taxon>Notothenioidei</taxon>
        <taxon>Channichthyidae</taxon>
        <taxon>Champsocephalus</taxon>
    </lineage>
</organism>
<reference evidence="3 4" key="1">
    <citation type="journal article" date="2023" name="Mol. Biol. Evol.">
        <title>Genomics of Secondarily Temperate Adaptation in the Only Non-Antarctic Icefish.</title>
        <authorList>
            <person name="Rivera-Colon A.G."/>
            <person name="Rayamajhi N."/>
            <person name="Minhas B.F."/>
            <person name="Madrigal G."/>
            <person name="Bilyk K.T."/>
            <person name="Yoon V."/>
            <person name="Hune M."/>
            <person name="Gregory S."/>
            <person name="Cheng C.H.C."/>
            <person name="Catchen J.M."/>
        </authorList>
    </citation>
    <scope>NUCLEOTIDE SEQUENCE [LARGE SCALE GENOMIC DNA]</scope>
    <source>
        <tissue evidence="3">White muscle</tissue>
    </source>
</reference>
<dbReference type="AlphaFoldDB" id="A0AAN8DPE9"/>
<comment type="similarity">
    <text evidence="1">Belongs to the apolipoprotein L family.</text>
</comment>
<comment type="caution">
    <text evidence="3">The sequence shown here is derived from an EMBL/GenBank/DDBJ whole genome shotgun (WGS) entry which is preliminary data.</text>
</comment>
<dbReference type="Proteomes" id="UP001331515">
    <property type="component" value="Unassembled WGS sequence"/>
</dbReference>
<name>A0AAN8DPE9_CHAGU</name>
<dbReference type="GO" id="GO:0016020">
    <property type="term" value="C:membrane"/>
    <property type="evidence" value="ECO:0007669"/>
    <property type="project" value="TreeGrafter"/>
</dbReference>
<evidence type="ECO:0000256" key="1">
    <source>
        <dbReference type="ARBA" id="ARBA00010090"/>
    </source>
</evidence>
<evidence type="ECO:0000313" key="3">
    <source>
        <dbReference type="EMBL" id="KAK5925835.1"/>
    </source>
</evidence>
<evidence type="ECO:0000256" key="2">
    <source>
        <dbReference type="SAM" id="MobiDB-lite"/>
    </source>
</evidence>
<sequence length="225" mass="24450">MSKKAPPVPAPRRKVLPSDRSEDKELENEPEKSPTRAERGVTPPPVAPKTWTMKKHAVENVYMEMVNVTETVNCRSQPPPLPPQRAPQLQLRAWTDLLGELKGAKEATIIKAQAEHLYKAIQRFNILVSDHGVTLENNTLKLLCIADHLDKVSKGTKIAGITGGATSAVGGGGSNCRRRSGSLHHGGLAAADGRRHLGDGSGGDHRSRRRHHKQGERGPGQEGYQ</sequence>
<dbReference type="GO" id="GO:0042157">
    <property type="term" value="P:lipoprotein metabolic process"/>
    <property type="evidence" value="ECO:0007669"/>
    <property type="project" value="InterPro"/>
</dbReference>
<gene>
    <name evidence="3" type="ORF">CgunFtcFv8_021459</name>
</gene>
<accession>A0AAN8DPE9</accession>
<dbReference type="PANTHER" id="PTHR14096">
    <property type="entry name" value="APOLIPOPROTEIN L"/>
    <property type="match status" value="1"/>
</dbReference>